<keyword evidence="6" id="KW-1185">Reference proteome</keyword>
<evidence type="ECO:0000256" key="2">
    <source>
        <dbReference type="PROSITE-ProRule" id="PRU00335"/>
    </source>
</evidence>
<dbReference type="InterPro" id="IPR050109">
    <property type="entry name" value="HTH-type_TetR-like_transc_reg"/>
</dbReference>
<feature type="DNA-binding region" description="H-T-H motif" evidence="2">
    <location>
        <begin position="30"/>
        <end position="49"/>
    </location>
</feature>
<feature type="compositionally biased region" description="Low complexity" evidence="3">
    <location>
        <begin position="214"/>
        <end position="223"/>
    </location>
</feature>
<name>A0A2W5WTQ0_9MICO</name>
<feature type="region of interest" description="Disordered" evidence="3">
    <location>
        <begin position="199"/>
        <end position="223"/>
    </location>
</feature>
<protein>
    <submittedName>
        <fullName evidence="5">TetR/AcrR family transcriptional regulator</fullName>
    </submittedName>
</protein>
<dbReference type="SUPFAM" id="SSF48498">
    <property type="entry name" value="Tetracyclin repressor-like, C-terminal domain"/>
    <property type="match status" value="1"/>
</dbReference>
<sequence>MTRKPLAERRAQLVEAALRVAAQAGVEAVTVRAVAHEAGVSLGTVHYCFEDKDELLDAMGHSVGVQASEQIRAAIAAGGRAGLDYPTLAHQCAGALLEGLKQWRQVRLLLLEIATTGARNPALRATARSHLQQSTEMAKGLVATIAEAAGVRYRVDLDFLARVVTAVVDGIELAWLVDEDDRAALDSFHALADLLTTYVDDPEREREDEGREGAPGAPSTVST</sequence>
<dbReference type="PRINTS" id="PR00455">
    <property type="entry name" value="HTHTETR"/>
</dbReference>
<evidence type="ECO:0000256" key="3">
    <source>
        <dbReference type="SAM" id="MobiDB-lite"/>
    </source>
</evidence>
<dbReference type="GO" id="GO:0000976">
    <property type="term" value="F:transcription cis-regulatory region binding"/>
    <property type="evidence" value="ECO:0007669"/>
    <property type="project" value="TreeGrafter"/>
</dbReference>
<dbReference type="EMBL" id="QKWH01000019">
    <property type="protein sequence ID" value="PZR51616.1"/>
    <property type="molecule type" value="Genomic_DNA"/>
</dbReference>
<dbReference type="PANTHER" id="PTHR30055">
    <property type="entry name" value="HTH-TYPE TRANSCRIPTIONAL REGULATOR RUTR"/>
    <property type="match status" value="1"/>
</dbReference>
<dbReference type="InterPro" id="IPR036271">
    <property type="entry name" value="Tet_transcr_reg_TetR-rel_C_sf"/>
</dbReference>
<evidence type="ECO:0000313" key="6">
    <source>
        <dbReference type="Proteomes" id="UP000248783"/>
    </source>
</evidence>
<dbReference type="Pfam" id="PF00440">
    <property type="entry name" value="TetR_N"/>
    <property type="match status" value="1"/>
</dbReference>
<feature type="domain" description="HTH tetR-type" evidence="4">
    <location>
        <begin position="7"/>
        <end position="67"/>
    </location>
</feature>
<reference evidence="5 6" key="1">
    <citation type="submission" date="2018-06" db="EMBL/GenBank/DDBJ databases">
        <title>Whole genome sequencing of a novel hydrocarbon degrading bacterial strain, PW21 isolated from oil contaminated produced water sample.</title>
        <authorList>
            <person name="Nagkirti P."/>
            <person name="Shaikh A."/>
            <person name="Gowdaman V."/>
            <person name="Engineer A.E."/>
            <person name="Dagar S."/>
            <person name="Dhakephalkar P.K."/>
        </authorList>
    </citation>
    <scope>NUCLEOTIDE SEQUENCE [LARGE SCALE GENOMIC DNA]</scope>
    <source>
        <strain evidence="5 6">PW21</strain>
    </source>
</reference>
<keyword evidence="1 2" id="KW-0238">DNA-binding</keyword>
<dbReference type="RefSeq" id="WP_111252211.1">
    <property type="nucleotide sequence ID" value="NZ_QKWH01000019.1"/>
</dbReference>
<dbReference type="AlphaFoldDB" id="A0A2W5WTQ0"/>
<organism evidence="5 6">
    <name type="scientific">Xylanimonas oleitrophica</name>
    <dbReference type="NCBI Taxonomy" id="2607479"/>
    <lineage>
        <taxon>Bacteria</taxon>
        <taxon>Bacillati</taxon>
        <taxon>Actinomycetota</taxon>
        <taxon>Actinomycetes</taxon>
        <taxon>Micrococcales</taxon>
        <taxon>Promicromonosporaceae</taxon>
        <taxon>Xylanimonas</taxon>
    </lineage>
</organism>
<dbReference type="PROSITE" id="PS50977">
    <property type="entry name" value="HTH_TETR_2"/>
    <property type="match status" value="1"/>
</dbReference>
<dbReference type="SUPFAM" id="SSF46689">
    <property type="entry name" value="Homeodomain-like"/>
    <property type="match status" value="1"/>
</dbReference>
<gene>
    <name evidence="5" type="ORF">DNL40_15730</name>
</gene>
<evidence type="ECO:0000259" key="4">
    <source>
        <dbReference type="PROSITE" id="PS50977"/>
    </source>
</evidence>
<comment type="caution">
    <text evidence="5">The sequence shown here is derived from an EMBL/GenBank/DDBJ whole genome shotgun (WGS) entry which is preliminary data.</text>
</comment>
<dbReference type="Proteomes" id="UP000248783">
    <property type="component" value="Unassembled WGS sequence"/>
</dbReference>
<proteinExistence type="predicted"/>
<dbReference type="GO" id="GO:0003700">
    <property type="term" value="F:DNA-binding transcription factor activity"/>
    <property type="evidence" value="ECO:0007669"/>
    <property type="project" value="TreeGrafter"/>
</dbReference>
<dbReference type="InterPro" id="IPR001647">
    <property type="entry name" value="HTH_TetR"/>
</dbReference>
<evidence type="ECO:0000313" key="5">
    <source>
        <dbReference type="EMBL" id="PZR51616.1"/>
    </source>
</evidence>
<dbReference type="Gene3D" id="1.10.357.10">
    <property type="entry name" value="Tetracycline Repressor, domain 2"/>
    <property type="match status" value="1"/>
</dbReference>
<dbReference type="InterPro" id="IPR009057">
    <property type="entry name" value="Homeodomain-like_sf"/>
</dbReference>
<evidence type="ECO:0000256" key="1">
    <source>
        <dbReference type="ARBA" id="ARBA00023125"/>
    </source>
</evidence>
<feature type="compositionally biased region" description="Basic and acidic residues" evidence="3">
    <location>
        <begin position="201"/>
        <end position="212"/>
    </location>
</feature>
<dbReference type="PANTHER" id="PTHR30055:SF241">
    <property type="entry name" value="TRANSCRIPTIONAL REGULATORY PROTEIN"/>
    <property type="match status" value="1"/>
</dbReference>
<accession>A0A2W5WTQ0</accession>